<keyword evidence="2" id="KW-0560">Oxidoreductase</keyword>
<dbReference type="SUPFAM" id="SSF51735">
    <property type="entry name" value="NAD(P)-binding Rossmann-fold domains"/>
    <property type="match status" value="1"/>
</dbReference>
<dbReference type="InterPro" id="IPR057326">
    <property type="entry name" value="KR_dom"/>
</dbReference>
<dbReference type="PROSITE" id="PS00061">
    <property type="entry name" value="ADH_SHORT"/>
    <property type="match status" value="1"/>
</dbReference>
<dbReference type="PANTHER" id="PTHR24321:SF8">
    <property type="entry name" value="ESTRADIOL 17-BETA-DEHYDROGENASE 8-RELATED"/>
    <property type="match status" value="1"/>
</dbReference>
<dbReference type="InterPro" id="IPR036291">
    <property type="entry name" value="NAD(P)-bd_dom_sf"/>
</dbReference>
<dbReference type="SMART" id="SM00822">
    <property type="entry name" value="PKS_KR"/>
    <property type="match status" value="1"/>
</dbReference>
<dbReference type="PRINTS" id="PR00081">
    <property type="entry name" value="GDHRDH"/>
</dbReference>
<dbReference type="PANTHER" id="PTHR24321">
    <property type="entry name" value="DEHYDROGENASES, SHORT CHAIN"/>
    <property type="match status" value="1"/>
</dbReference>
<dbReference type="GO" id="GO:0016491">
    <property type="term" value="F:oxidoreductase activity"/>
    <property type="evidence" value="ECO:0007669"/>
    <property type="project" value="UniProtKB-KW"/>
</dbReference>
<comment type="similarity">
    <text evidence="1">Belongs to the short-chain dehydrogenases/reductases (SDR) family.</text>
</comment>
<dbReference type="InterPro" id="IPR020904">
    <property type="entry name" value="Sc_DH/Rdtase_CS"/>
</dbReference>
<reference evidence="5" key="2">
    <citation type="submission" date="2020-09" db="EMBL/GenBank/DDBJ databases">
        <authorList>
            <person name="Sun Q."/>
            <person name="Ohkuma M."/>
        </authorList>
    </citation>
    <scope>NUCLEOTIDE SEQUENCE</scope>
    <source>
        <strain evidence="5">JCM 4714</strain>
    </source>
</reference>
<comment type="caution">
    <text evidence="5">The sequence shown here is derived from an EMBL/GenBank/DDBJ whole genome shotgun (WGS) entry which is preliminary data.</text>
</comment>
<dbReference type="FunFam" id="3.40.50.720:FF:000084">
    <property type="entry name" value="Short-chain dehydrogenase reductase"/>
    <property type="match status" value="1"/>
</dbReference>
<name>A0A918YD20_9ACTN</name>
<evidence type="ECO:0000259" key="4">
    <source>
        <dbReference type="SMART" id="SM00822"/>
    </source>
</evidence>
<dbReference type="InterPro" id="IPR002347">
    <property type="entry name" value="SDR_fam"/>
</dbReference>
<dbReference type="EMBL" id="BMVG01000001">
    <property type="protein sequence ID" value="GHD98969.1"/>
    <property type="molecule type" value="Genomic_DNA"/>
</dbReference>
<evidence type="ECO:0000313" key="6">
    <source>
        <dbReference type="Proteomes" id="UP000655443"/>
    </source>
</evidence>
<keyword evidence="6" id="KW-1185">Reference proteome</keyword>
<evidence type="ECO:0000256" key="2">
    <source>
        <dbReference type="ARBA" id="ARBA00023002"/>
    </source>
</evidence>
<evidence type="ECO:0000256" key="1">
    <source>
        <dbReference type="ARBA" id="ARBA00006484"/>
    </source>
</evidence>
<organism evidence="5 6">
    <name type="scientific">Streptomyces alanosinicus</name>
    <dbReference type="NCBI Taxonomy" id="68171"/>
    <lineage>
        <taxon>Bacteria</taxon>
        <taxon>Bacillati</taxon>
        <taxon>Actinomycetota</taxon>
        <taxon>Actinomycetes</taxon>
        <taxon>Kitasatosporales</taxon>
        <taxon>Streptomycetaceae</taxon>
        <taxon>Streptomyces</taxon>
    </lineage>
</organism>
<evidence type="ECO:0000256" key="3">
    <source>
        <dbReference type="ARBA" id="ARBA00023027"/>
    </source>
</evidence>
<dbReference type="Gene3D" id="3.40.50.720">
    <property type="entry name" value="NAD(P)-binding Rossmann-like Domain"/>
    <property type="match status" value="1"/>
</dbReference>
<protein>
    <submittedName>
        <fullName evidence="5">Dehydrogenase</fullName>
    </submittedName>
</protein>
<dbReference type="Proteomes" id="UP000655443">
    <property type="component" value="Unassembled WGS sequence"/>
</dbReference>
<accession>A0A918YD20</accession>
<dbReference type="PRINTS" id="PR00080">
    <property type="entry name" value="SDRFAMILY"/>
</dbReference>
<dbReference type="RefSeq" id="WP_189948552.1">
    <property type="nucleotide sequence ID" value="NZ_BMVG01000001.1"/>
</dbReference>
<dbReference type="CDD" id="cd05233">
    <property type="entry name" value="SDR_c"/>
    <property type="match status" value="1"/>
</dbReference>
<keyword evidence="3" id="KW-0520">NAD</keyword>
<proteinExistence type="inferred from homology"/>
<gene>
    <name evidence="5" type="ORF">GCM10010339_08260</name>
</gene>
<feature type="domain" description="Ketoreductase" evidence="4">
    <location>
        <begin position="6"/>
        <end position="182"/>
    </location>
</feature>
<sequence>MTGTARIALVTGAAGVIGSAVTRALLDDGAVVVAADLAARSAGPVPGELADRWLPRALDVADEASWSRLADEVEERFGRLDVLVNNAGVMRPGPLQTTTVEDYARMVAVNQTGVFLGMRACLPLMIRAGGGHIINMASFASLEGIPGLSAYCASKHAVLGLTRSAAMEVVGLGVRVNAICPGAVATPLMQGIDRSALGYAPEELLAQVPIQRPAAPEEIAGAVLFLAGEASSSMTGSTLVVDGGWSAGRVASGRQREYCSP</sequence>
<dbReference type="Pfam" id="PF13561">
    <property type="entry name" value="adh_short_C2"/>
    <property type="match status" value="1"/>
</dbReference>
<evidence type="ECO:0000313" key="5">
    <source>
        <dbReference type="EMBL" id="GHD98969.1"/>
    </source>
</evidence>
<reference evidence="5" key="1">
    <citation type="journal article" date="2014" name="Int. J. Syst. Evol. Microbiol.">
        <title>Complete genome sequence of Corynebacterium casei LMG S-19264T (=DSM 44701T), isolated from a smear-ripened cheese.</title>
        <authorList>
            <consortium name="US DOE Joint Genome Institute (JGI-PGF)"/>
            <person name="Walter F."/>
            <person name="Albersmeier A."/>
            <person name="Kalinowski J."/>
            <person name="Ruckert C."/>
        </authorList>
    </citation>
    <scope>NUCLEOTIDE SEQUENCE</scope>
    <source>
        <strain evidence="5">JCM 4714</strain>
    </source>
</reference>
<dbReference type="AlphaFoldDB" id="A0A918YD20"/>